<feature type="compositionally biased region" description="Polar residues" evidence="1">
    <location>
        <begin position="82"/>
        <end position="93"/>
    </location>
</feature>
<gene>
    <name evidence="2" type="ORF">JMJ35_001153</name>
</gene>
<evidence type="ECO:0000313" key="2">
    <source>
        <dbReference type="EMBL" id="KAK0516550.1"/>
    </source>
</evidence>
<name>A0AA39R814_9LECA</name>
<feature type="compositionally biased region" description="Polar residues" evidence="1">
    <location>
        <begin position="102"/>
        <end position="116"/>
    </location>
</feature>
<sequence>MESDIGLRPDVLLDLEREDLNVPNRSATPPGNSPRLGSHPESYSSPNNRTPPWMAMLTSDAALSDLETGPKDSTIPEDQPALTLTTEGSSSAPTREEIHATSFFSSLQDRPSQPQRTESRAPPTFLLGLSDMEDGSDEENGGGNGS</sequence>
<dbReference type="Proteomes" id="UP001166286">
    <property type="component" value="Unassembled WGS sequence"/>
</dbReference>
<comment type="caution">
    <text evidence="2">The sequence shown here is derived from an EMBL/GenBank/DDBJ whole genome shotgun (WGS) entry which is preliminary data.</text>
</comment>
<feature type="region of interest" description="Disordered" evidence="1">
    <location>
        <begin position="16"/>
        <end position="146"/>
    </location>
</feature>
<protein>
    <submittedName>
        <fullName evidence="2">Uncharacterized protein</fullName>
    </submittedName>
</protein>
<dbReference type="AlphaFoldDB" id="A0AA39R814"/>
<keyword evidence="3" id="KW-1185">Reference proteome</keyword>
<accession>A0AA39R814</accession>
<reference evidence="2" key="1">
    <citation type="submission" date="2023-03" db="EMBL/GenBank/DDBJ databases">
        <title>Complete genome of Cladonia borealis.</title>
        <authorList>
            <person name="Park H."/>
        </authorList>
    </citation>
    <scope>NUCLEOTIDE SEQUENCE</scope>
    <source>
        <strain evidence="2">ANT050790</strain>
    </source>
</reference>
<feature type="compositionally biased region" description="Polar residues" evidence="1">
    <location>
        <begin position="41"/>
        <end position="50"/>
    </location>
</feature>
<evidence type="ECO:0000313" key="3">
    <source>
        <dbReference type="Proteomes" id="UP001166286"/>
    </source>
</evidence>
<dbReference type="EMBL" id="JAFEKC020000002">
    <property type="protein sequence ID" value="KAK0516550.1"/>
    <property type="molecule type" value="Genomic_DNA"/>
</dbReference>
<proteinExistence type="predicted"/>
<feature type="compositionally biased region" description="Acidic residues" evidence="1">
    <location>
        <begin position="131"/>
        <end position="140"/>
    </location>
</feature>
<organism evidence="2 3">
    <name type="scientific">Cladonia borealis</name>
    <dbReference type="NCBI Taxonomy" id="184061"/>
    <lineage>
        <taxon>Eukaryota</taxon>
        <taxon>Fungi</taxon>
        <taxon>Dikarya</taxon>
        <taxon>Ascomycota</taxon>
        <taxon>Pezizomycotina</taxon>
        <taxon>Lecanoromycetes</taxon>
        <taxon>OSLEUM clade</taxon>
        <taxon>Lecanoromycetidae</taxon>
        <taxon>Lecanorales</taxon>
        <taxon>Lecanorineae</taxon>
        <taxon>Cladoniaceae</taxon>
        <taxon>Cladonia</taxon>
    </lineage>
</organism>
<evidence type="ECO:0000256" key="1">
    <source>
        <dbReference type="SAM" id="MobiDB-lite"/>
    </source>
</evidence>